<dbReference type="PANTHER" id="PTHR37957:SF1">
    <property type="entry name" value="PHYTASE-LIKE DOMAIN-CONTAINING PROTEIN"/>
    <property type="match status" value="1"/>
</dbReference>
<feature type="region of interest" description="Disordered" evidence="1">
    <location>
        <begin position="263"/>
        <end position="293"/>
    </location>
</feature>
<evidence type="ECO:0000313" key="3">
    <source>
        <dbReference type="EMBL" id="KAE8411174.1"/>
    </source>
</evidence>
<feature type="domain" description="Phytase-like" evidence="2">
    <location>
        <begin position="126"/>
        <end position="403"/>
    </location>
</feature>
<evidence type="ECO:0000256" key="1">
    <source>
        <dbReference type="SAM" id="MobiDB-lite"/>
    </source>
</evidence>
<keyword evidence="4" id="KW-1185">Reference proteome</keyword>
<evidence type="ECO:0000313" key="4">
    <source>
        <dbReference type="Proteomes" id="UP000325395"/>
    </source>
</evidence>
<evidence type="ECO:0000259" key="2">
    <source>
        <dbReference type="Pfam" id="PF13449"/>
    </source>
</evidence>
<gene>
    <name evidence="3" type="ORF">BDV36DRAFT_306334</name>
</gene>
<dbReference type="InterPro" id="IPR027372">
    <property type="entry name" value="Phytase-like_dom"/>
</dbReference>
<dbReference type="Pfam" id="PF13449">
    <property type="entry name" value="Phytase-like"/>
    <property type="match status" value="1"/>
</dbReference>
<dbReference type="PANTHER" id="PTHR37957">
    <property type="entry name" value="BLR7070 PROTEIN"/>
    <property type="match status" value="1"/>
</dbReference>
<name>A0ABQ6W254_9EURO</name>
<sequence>MNPGLSSFITQLSTLSKIPMKLSIVLTALPWTAAAAAAATALRPKSHIVNQTTCGGTTYAYTGLEGYGFIPSNATDKYGDTIGGIGSSIAIEPDSWRRTDKNTYSGIVYTLPDRGWNTNGTLNFQPRIHKIALTLTLARNASAQTPSPPNLHLKYLDTILLTGPDDLPTTGLDPDVTGAASYPGYPPLPAATYVGDGFGGEGPGGQRISLDPEGLAIDNDGGFWVSDEYGPYVYKFSKEGKMILAIQPPEAILPRRNGTLSFSAASPPVYNPELEINPEDPQSGRNNNQGLEALTISPDGKTLYTMMQSALNQEGGPKKKNRQPARLLEYDISSSSSSSSSSGKPVYKHEYVVLLPKYEDYTKNESVVASQSEVHMLPTGDFLVLSRDSGFGHGQDETRSVYRHADVVSIGNSTTDLKGKYDSVGASVASSKGVLKDDITPVEYCSFLDYNVESELAKFGLHNGGPQDALLLNEKWESFALVPVEPEQHKRGSSKTEYFLFSFSDNDFMTQDGHMNFGRYKYADESGYNIDNQVLVFKVEF</sequence>
<accession>A0ABQ6W254</accession>
<dbReference type="Proteomes" id="UP000325395">
    <property type="component" value="Unassembled WGS sequence"/>
</dbReference>
<dbReference type="EMBL" id="ML735888">
    <property type="protein sequence ID" value="KAE8411174.1"/>
    <property type="molecule type" value="Genomic_DNA"/>
</dbReference>
<proteinExistence type="predicted"/>
<reference evidence="3 4" key="1">
    <citation type="submission" date="2019-04" db="EMBL/GenBank/DDBJ databases">
        <authorList>
            <consortium name="DOE Joint Genome Institute"/>
            <person name="Mondo S."/>
            <person name="Kjaerbolling I."/>
            <person name="Vesth T."/>
            <person name="Frisvad J.C."/>
            <person name="Nybo J.L."/>
            <person name="Theobald S."/>
            <person name="Kildgaard S."/>
            <person name="Isbrandt T."/>
            <person name="Kuo A."/>
            <person name="Sato A."/>
            <person name="Lyhne E.K."/>
            <person name="Kogle M.E."/>
            <person name="Wiebenga A."/>
            <person name="Kun R.S."/>
            <person name="Lubbers R.J."/>
            <person name="Makela M.R."/>
            <person name="Barry K."/>
            <person name="Chovatia M."/>
            <person name="Clum A."/>
            <person name="Daum C."/>
            <person name="Haridas S."/>
            <person name="He G."/>
            <person name="LaButti K."/>
            <person name="Lipzen A."/>
            <person name="Riley R."/>
            <person name="Salamov A."/>
            <person name="Simmons B.A."/>
            <person name="Magnuson J.K."/>
            <person name="Henrissat B."/>
            <person name="Mortensen U.H."/>
            <person name="Larsen T.O."/>
            <person name="Devries R.P."/>
            <person name="Grigoriev I.V."/>
            <person name="Machida M."/>
            <person name="Baker S.E."/>
            <person name="Andersen M.R."/>
            <person name="Cantor M.N."/>
            <person name="Hua S.X."/>
        </authorList>
    </citation>
    <scope>NUCLEOTIDE SEQUENCE [LARGE SCALE GENOMIC DNA]</scope>
    <source>
        <strain evidence="3 4">CBS 117616</strain>
    </source>
</reference>
<dbReference type="SUPFAM" id="SSF63829">
    <property type="entry name" value="Calcium-dependent phosphotriesterase"/>
    <property type="match status" value="1"/>
</dbReference>
<protein>
    <submittedName>
        <fullName evidence="3">Esterase-like activity of phytase-domain-containing protein</fullName>
    </submittedName>
</protein>
<organism evidence="3 4">
    <name type="scientific">Aspergillus pseudocaelatus</name>
    <dbReference type="NCBI Taxonomy" id="1825620"/>
    <lineage>
        <taxon>Eukaryota</taxon>
        <taxon>Fungi</taxon>
        <taxon>Dikarya</taxon>
        <taxon>Ascomycota</taxon>
        <taxon>Pezizomycotina</taxon>
        <taxon>Eurotiomycetes</taxon>
        <taxon>Eurotiomycetidae</taxon>
        <taxon>Eurotiales</taxon>
        <taxon>Aspergillaceae</taxon>
        <taxon>Aspergillus</taxon>
        <taxon>Aspergillus subgen. Circumdati</taxon>
    </lineage>
</organism>